<dbReference type="Proteomes" id="UP000215483">
    <property type="component" value="Unassembled WGS sequence"/>
</dbReference>
<dbReference type="AlphaFoldDB" id="A0A233SM82"/>
<keyword evidence="2" id="KW-0732">Signal</keyword>
<dbReference type="RefSeq" id="WP_094216325.1">
    <property type="nucleotide sequence ID" value="NZ_MCGQ01000010.1"/>
</dbReference>
<dbReference type="PROSITE" id="PS51257">
    <property type="entry name" value="PROKAR_LIPOPROTEIN"/>
    <property type="match status" value="1"/>
</dbReference>
<evidence type="ECO:0000313" key="4">
    <source>
        <dbReference type="Proteomes" id="UP000215483"/>
    </source>
</evidence>
<comment type="caution">
    <text evidence="3">The sequence shown here is derived from an EMBL/GenBank/DDBJ whole genome shotgun (WGS) entry which is preliminary data.</text>
</comment>
<reference evidence="3 4" key="1">
    <citation type="submission" date="2016-07" db="EMBL/GenBank/DDBJ databases">
        <title>Draft genome of Streptomyces diastatochromogenes.</title>
        <authorList>
            <person name="Podduturi R."/>
            <person name="Lukassen M.B."/>
            <person name="Clausen N."/>
            <person name="Nielsen J.L."/>
            <person name="Jorgensen N.O."/>
        </authorList>
    </citation>
    <scope>NUCLEOTIDE SEQUENCE [LARGE SCALE GENOMIC DNA]</scope>
    <source>
        <strain evidence="3 4">DSM 40608</strain>
    </source>
</reference>
<feature type="signal peptide" evidence="2">
    <location>
        <begin position="1"/>
        <end position="24"/>
    </location>
</feature>
<feature type="chain" id="PRO_5038949157" evidence="2">
    <location>
        <begin position="25"/>
        <end position="316"/>
    </location>
</feature>
<evidence type="ECO:0000256" key="1">
    <source>
        <dbReference type="SAM" id="MobiDB-lite"/>
    </source>
</evidence>
<name>A0A233SM82_STRDA</name>
<organism evidence="3 4">
    <name type="scientific">Streptomyces diastatochromogenes</name>
    <dbReference type="NCBI Taxonomy" id="42236"/>
    <lineage>
        <taxon>Bacteria</taxon>
        <taxon>Bacillati</taxon>
        <taxon>Actinomycetota</taxon>
        <taxon>Actinomycetes</taxon>
        <taxon>Kitasatosporales</taxon>
        <taxon>Streptomycetaceae</taxon>
        <taxon>Streptomyces</taxon>
    </lineage>
</organism>
<protein>
    <submittedName>
        <fullName evidence="3">Uncharacterized protein</fullName>
    </submittedName>
</protein>
<keyword evidence="4" id="KW-1185">Reference proteome</keyword>
<evidence type="ECO:0000256" key="2">
    <source>
        <dbReference type="SAM" id="SignalP"/>
    </source>
</evidence>
<evidence type="ECO:0000313" key="3">
    <source>
        <dbReference type="EMBL" id="OXY96758.1"/>
    </source>
</evidence>
<feature type="region of interest" description="Disordered" evidence="1">
    <location>
        <begin position="96"/>
        <end position="120"/>
    </location>
</feature>
<dbReference type="EMBL" id="MCGQ01000010">
    <property type="protein sequence ID" value="OXY96758.1"/>
    <property type="molecule type" value="Genomic_DNA"/>
</dbReference>
<proteinExistence type="predicted"/>
<dbReference type="OrthoDB" id="4800194at2"/>
<accession>A0A233SM82</accession>
<gene>
    <name evidence="3" type="ORF">BEK98_11105</name>
</gene>
<sequence>MRKVLPLASLAATGLLALSACQFAGHDDPADAARRLNTMESFPLHAYIPDPSSDGGKAVSRAQWILAKKCMVRLGFSGFTVLDTKAVESTYPVRQGTLVGRGTTGDDSPYGVDDPDRAAEHGYHNRNLKESDAQPQEWPADQYVALTGSFDSGDSHRAHGQPIPEGGCLGRATRTIYGSPPKATKVNGVKLTGFYSLALALWSESHKEARKDPAWKKADRAWSACMKEKGFRYPDPDEASFDTAWYRTDEPTGHEKKTAAADARCKLDTDYIDTVHAVEARAQKTVIGRHEKDLDAMRAADDRAVENARTIVEKES</sequence>